<evidence type="ECO:0000256" key="12">
    <source>
        <dbReference type="SAM" id="Phobius"/>
    </source>
</evidence>
<keyword evidence="10 12" id="KW-0472">Membrane</keyword>
<dbReference type="SUPFAM" id="SSF47384">
    <property type="entry name" value="Homodimeric domain of signal transducing histidine kinase"/>
    <property type="match status" value="1"/>
</dbReference>
<evidence type="ECO:0000256" key="9">
    <source>
        <dbReference type="ARBA" id="ARBA00023012"/>
    </source>
</evidence>
<evidence type="ECO:0000313" key="15">
    <source>
        <dbReference type="Proteomes" id="UP000187172"/>
    </source>
</evidence>
<keyword evidence="5" id="KW-0808">Transferase</keyword>
<dbReference type="InterPro" id="IPR004358">
    <property type="entry name" value="Sig_transdc_His_kin-like_C"/>
</dbReference>
<evidence type="ECO:0000259" key="13">
    <source>
        <dbReference type="PROSITE" id="PS50109"/>
    </source>
</evidence>
<dbReference type="GO" id="GO:0005886">
    <property type="term" value="C:plasma membrane"/>
    <property type="evidence" value="ECO:0007669"/>
    <property type="project" value="UniProtKB-SubCell"/>
</dbReference>
<dbReference type="Pfam" id="PF02518">
    <property type="entry name" value="HATPase_c"/>
    <property type="match status" value="1"/>
</dbReference>
<dbReference type="STRING" id="297318.BK138_19865"/>
<keyword evidence="7 14" id="KW-0418">Kinase</keyword>
<dbReference type="InterPro" id="IPR050351">
    <property type="entry name" value="BphY/WalK/GraS-like"/>
</dbReference>
<dbReference type="GO" id="GO:0005524">
    <property type="term" value="F:ATP binding"/>
    <property type="evidence" value="ECO:0007669"/>
    <property type="project" value="UniProtKB-KW"/>
</dbReference>
<dbReference type="SUPFAM" id="SSF55874">
    <property type="entry name" value="ATPase domain of HSP90 chaperone/DNA topoisomerase II/histidine kinase"/>
    <property type="match status" value="1"/>
</dbReference>
<dbReference type="InterPro" id="IPR003594">
    <property type="entry name" value="HATPase_dom"/>
</dbReference>
<keyword evidence="15" id="KW-1185">Reference proteome</keyword>
<dbReference type="Gene3D" id="1.10.287.130">
    <property type="match status" value="1"/>
</dbReference>
<comment type="catalytic activity">
    <reaction evidence="1">
        <text>ATP + protein L-histidine = ADP + protein N-phospho-L-histidine.</text>
        <dbReference type="EC" id="2.7.13.3"/>
    </reaction>
</comment>
<evidence type="ECO:0000313" key="14">
    <source>
        <dbReference type="EMBL" id="OMF53157.1"/>
    </source>
</evidence>
<dbReference type="RefSeq" id="WP_076172274.1">
    <property type="nucleotide sequence ID" value="NZ_MRTP01000005.1"/>
</dbReference>
<dbReference type="GO" id="GO:0000155">
    <property type="term" value="F:phosphorelay sensor kinase activity"/>
    <property type="evidence" value="ECO:0007669"/>
    <property type="project" value="InterPro"/>
</dbReference>
<evidence type="ECO:0000256" key="8">
    <source>
        <dbReference type="ARBA" id="ARBA00022840"/>
    </source>
</evidence>
<dbReference type="InterPro" id="IPR036097">
    <property type="entry name" value="HisK_dim/P_sf"/>
</dbReference>
<evidence type="ECO:0000256" key="1">
    <source>
        <dbReference type="ARBA" id="ARBA00000085"/>
    </source>
</evidence>
<dbReference type="FunFam" id="1.10.287.130:FF:000001">
    <property type="entry name" value="Two-component sensor histidine kinase"/>
    <property type="match status" value="1"/>
</dbReference>
<dbReference type="Proteomes" id="UP000187172">
    <property type="component" value="Unassembled WGS sequence"/>
</dbReference>
<dbReference type="Pfam" id="PF00512">
    <property type="entry name" value="HisKA"/>
    <property type="match status" value="1"/>
</dbReference>
<keyword evidence="6" id="KW-0547">Nucleotide-binding</keyword>
<dbReference type="PANTHER" id="PTHR45453">
    <property type="entry name" value="PHOSPHATE REGULON SENSOR PROTEIN PHOR"/>
    <property type="match status" value="1"/>
</dbReference>
<accession>A0A1R1EMX6</accession>
<feature type="domain" description="Histidine kinase" evidence="13">
    <location>
        <begin position="250"/>
        <end position="464"/>
    </location>
</feature>
<dbReference type="FunFam" id="3.30.565.10:FF:000006">
    <property type="entry name" value="Sensor histidine kinase WalK"/>
    <property type="match status" value="1"/>
</dbReference>
<evidence type="ECO:0000256" key="11">
    <source>
        <dbReference type="SAM" id="MobiDB-lite"/>
    </source>
</evidence>
<organism evidence="14 15">
    <name type="scientific">Paenibacillus rhizosphaerae</name>
    <dbReference type="NCBI Taxonomy" id="297318"/>
    <lineage>
        <taxon>Bacteria</taxon>
        <taxon>Bacillati</taxon>
        <taxon>Bacillota</taxon>
        <taxon>Bacilli</taxon>
        <taxon>Bacillales</taxon>
        <taxon>Paenibacillaceae</taxon>
        <taxon>Paenibacillus</taxon>
    </lineage>
</organism>
<dbReference type="SMART" id="SM00388">
    <property type="entry name" value="HisKA"/>
    <property type="match status" value="1"/>
</dbReference>
<evidence type="ECO:0000256" key="6">
    <source>
        <dbReference type="ARBA" id="ARBA00022741"/>
    </source>
</evidence>
<evidence type="ECO:0000256" key="2">
    <source>
        <dbReference type="ARBA" id="ARBA00004651"/>
    </source>
</evidence>
<dbReference type="InterPro" id="IPR036890">
    <property type="entry name" value="HATPase_C_sf"/>
</dbReference>
<feature type="transmembrane region" description="Helical" evidence="12">
    <location>
        <begin position="207"/>
        <end position="225"/>
    </location>
</feature>
<name>A0A1R1EMX6_9BACL</name>
<sequence length="464" mass="51537">MFKKLRNRFLLMNMVIITIIMLVAFATIYVITYQNVRRDIGMELERVSEFYHKDGGPGKQSPGKGSGQGGASLAQTGSGGKTGSLSGTGGSAAQIQGSGGIGGELPATGDTDLRHPREGGQIPPPELSVSFELKTDREWNLLSKNTRFDMEDTFYETAKEEAASKPVRNAQFTLEGTRWAYSVQQTPSGYSIVFLDVTAQLKIITNLIYTFSIVALVMLAVIYLTSRYFANRSIEPVREAFDKQKQFIADASHELKTPLAVINTNADVLLANSDETIRSQSKWLQHIKSETERMKTLTNDLLYLTQMDDARGLMIFVPFDLSEAVESVILTMEAIIFEKELSFTYDIEPRLTLTGSSEQIKQVVMILLDNAVKYTNPRGSIHLSLKKQHNHLLLRVTNTGEGIAPEHLDNIFDRFYRVDASRSRKHGGYGLGLAIAKSIVEQHKGKISVKSVPNEKTTFDVQLG</sequence>
<feature type="region of interest" description="Disordered" evidence="11">
    <location>
        <begin position="51"/>
        <end position="128"/>
    </location>
</feature>
<keyword evidence="8" id="KW-0067">ATP-binding</keyword>
<evidence type="ECO:0000256" key="10">
    <source>
        <dbReference type="ARBA" id="ARBA00023136"/>
    </source>
</evidence>
<comment type="caution">
    <text evidence="14">The sequence shown here is derived from an EMBL/GenBank/DDBJ whole genome shotgun (WGS) entry which is preliminary data.</text>
</comment>
<dbReference type="Gene3D" id="3.30.565.10">
    <property type="entry name" value="Histidine kinase-like ATPase, C-terminal domain"/>
    <property type="match status" value="1"/>
</dbReference>
<feature type="transmembrane region" description="Helical" evidence="12">
    <location>
        <begin position="9"/>
        <end position="31"/>
    </location>
</feature>
<evidence type="ECO:0000256" key="5">
    <source>
        <dbReference type="ARBA" id="ARBA00022679"/>
    </source>
</evidence>
<evidence type="ECO:0000256" key="4">
    <source>
        <dbReference type="ARBA" id="ARBA00022553"/>
    </source>
</evidence>
<dbReference type="EMBL" id="MRTP01000005">
    <property type="protein sequence ID" value="OMF53157.1"/>
    <property type="molecule type" value="Genomic_DNA"/>
</dbReference>
<dbReference type="PANTHER" id="PTHR45453:SF1">
    <property type="entry name" value="PHOSPHATE REGULON SENSOR PROTEIN PHOR"/>
    <property type="match status" value="1"/>
</dbReference>
<dbReference type="EC" id="2.7.13.3" evidence="3"/>
<evidence type="ECO:0000256" key="3">
    <source>
        <dbReference type="ARBA" id="ARBA00012438"/>
    </source>
</evidence>
<dbReference type="PROSITE" id="PS50109">
    <property type="entry name" value="HIS_KIN"/>
    <property type="match status" value="1"/>
</dbReference>
<dbReference type="InterPro" id="IPR003661">
    <property type="entry name" value="HisK_dim/P_dom"/>
</dbReference>
<dbReference type="SMART" id="SM00387">
    <property type="entry name" value="HATPase_c"/>
    <property type="match status" value="1"/>
</dbReference>
<keyword evidence="9" id="KW-0902">Two-component regulatory system</keyword>
<reference evidence="14 15" key="1">
    <citation type="submission" date="2016-11" db="EMBL/GenBank/DDBJ databases">
        <title>Paenibacillus species isolates.</title>
        <authorList>
            <person name="Beno S.M."/>
        </authorList>
    </citation>
    <scope>NUCLEOTIDE SEQUENCE [LARGE SCALE GENOMIC DNA]</scope>
    <source>
        <strain evidence="14 15">FSL R5-0378</strain>
    </source>
</reference>
<dbReference type="CDD" id="cd00082">
    <property type="entry name" value="HisKA"/>
    <property type="match status" value="1"/>
</dbReference>
<protein>
    <recommendedName>
        <fullName evidence="3">histidine kinase</fullName>
        <ecNumber evidence="3">2.7.13.3</ecNumber>
    </recommendedName>
</protein>
<dbReference type="PRINTS" id="PR00344">
    <property type="entry name" value="BCTRLSENSOR"/>
</dbReference>
<dbReference type="GO" id="GO:0004721">
    <property type="term" value="F:phosphoprotein phosphatase activity"/>
    <property type="evidence" value="ECO:0007669"/>
    <property type="project" value="TreeGrafter"/>
</dbReference>
<keyword evidence="12" id="KW-1133">Transmembrane helix</keyword>
<dbReference type="InterPro" id="IPR005467">
    <property type="entry name" value="His_kinase_dom"/>
</dbReference>
<dbReference type="AlphaFoldDB" id="A0A1R1EMX6"/>
<gene>
    <name evidence="14" type="ORF">BK138_19865</name>
</gene>
<keyword evidence="4" id="KW-0597">Phosphoprotein</keyword>
<evidence type="ECO:0000256" key="7">
    <source>
        <dbReference type="ARBA" id="ARBA00022777"/>
    </source>
</evidence>
<dbReference type="GO" id="GO:0016036">
    <property type="term" value="P:cellular response to phosphate starvation"/>
    <property type="evidence" value="ECO:0007669"/>
    <property type="project" value="TreeGrafter"/>
</dbReference>
<proteinExistence type="predicted"/>
<feature type="compositionally biased region" description="Gly residues" evidence="11">
    <location>
        <begin position="77"/>
        <end position="90"/>
    </location>
</feature>
<comment type="subcellular location">
    <subcellularLocation>
        <location evidence="2">Cell membrane</location>
        <topology evidence="2">Multi-pass membrane protein</topology>
    </subcellularLocation>
</comment>
<keyword evidence="12" id="KW-0812">Transmembrane</keyword>